<comment type="caution">
    <text evidence="5">The sequence shown here is derived from an EMBL/GenBank/DDBJ whole genome shotgun (WGS) entry which is preliminary data.</text>
</comment>
<dbReference type="EMBL" id="BAAAQQ010000002">
    <property type="protein sequence ID" value="GAA2115057.1"/>
    <property type="molecule type" value="Genomic_DNA"/>
</dbReference>
<dbReference type="SUPFAM" id="SSF53474">
    <property type="entry name" value="alpha/beta-Hydrolases"/>
    <property type="match status" value="1"/>
</dbReference>
<reference evidence="5 6" key="1">
    <citation type="journal article" date="2019" name="Int. J. Syst. Evol. Microbiol.">
        <title>The Global Catalogue of Microorganisms (GCM) 10K type strain sequencing project: providing services to taxonomists for standard genome sequencing and annotation.</title>
        <authorList>
            <consortium name="The Broad Institute Genomics Platform"/>
            <consortium name="The Broad Institute Genome Sequencing Center for Infectious Disease"/>
            <person name="Wu L."/>
            <person name="Ma J."/>
        </authorList>
    </citation>
    <scope>NUCLEOTIDE SEQUENCE [LARGE SCALE GENOMIC DNA]</scope>
    <source>
        <strain evidence="5 6">JCM 16021</strain>
    </source>
</reference>
<dbReference type="InterPro" id="IPR029058">
    <property type="entry name" value="AB_hydrolase_fold"/>
</dbReference>
<evidence type="ECO:0000259" key="4">
    <source>
        <dbReference type="Pfam" id="PF07859"/>
    </source>
</evidence>
<organism evidence="5 6">
    <name type="scientific">Nocardioides bigeumensis</name>
    <dbReference type="NCBI Taxonomy" id="433657"/>
    <lineage>
        <taxon>Bacteria</taxon>
        <taxon>Bacillati</taxon>
        <taxon>Actinomycetota</taxon>
        <taxon>Actinomycetes</taxon>
        <taxon>Propionibacteriales</taxon>
        <taxon>Nocardioidaceae</taxon>
        <taxon>Nocardioides</taxon>
    </lineage>
</organism>
<comment type="similarity">
    <text evidence="1">Belongs to the 'GDXG' lipolytic enzyme family.</text>
</comment>
<dbReference type="PANTHER" id="PTHR48081:SF8">
    <property type="entry name" value="ALPHA_BETA HYDROLASE FOLD-3 DOMAIN-CONTAINING PROTEIN-RELATED"/>
    <property type="match status" value="1"/>
</dbReference>
<feature type="region of interest" description="Disordered" evidence="3">
    <location>
        <begin position="1"/>
        <end position="26"/>
    </location>
</feature>
<accession>A0ABN2XQI9</accession>
<protein>
    <recommendedName>
        <fullName evidence="4">Alpha/beta hydrolase fold-3 domain-containing protein</fullName>
    </recommendedName>
</protein>
<evidence type="ECO:0000313" key="6">
    <source>
        <dbReference type="Proteomes" id="UP001500575"/>
    </source>
</evidence>
<keyword evidence="6" id="KW-1185">Reference proteome</keyword>
<dbReference type="Pfam" id="PF07859">
    <property type="entry name" value="Abhydrolase_3"/>
    <property type="match status" value="1"/>
</dbReference>
<dbReference type="InterPro" id="IPR013094">
    <property type="entry name" value="AB_hydrolase_3"/>
</dbReference>
<feature type="compositionally biased region" description="Basic and acidic residues" evidence="3">
    <location>
        <begin position="1"/>
        <end position="15"/>
    </location>
</feature>
<evidence type="ECO:0000256" key="2">
    <source>
        <dbReference type="ARBA" id="ARBA00022801"/>
    </source>
</evidence>
<dbReference type="PROSITE" id="PS01173">
    <property type="entry name" value="LIPASE_GDXG_HIS"/>
    <property type="match status" value="1"/>
</dbReference>
<dbReference type="RefSeq" id="WP_344301921.1">
    <property type="nucleotide sequence ID" value="NZ_BAAAQQ010000002.1"/>
</dbReference>
<gene>
    <name evidence="5" type="ORF">GCM10009843_03950</name>
</gene>
<evidence type="ECO:0000313" key="5">
    <source>
        <dbReference type="EMBL" id="GAA2115057.1"/>
    </source>
</evidence>
<evidence type="ECO:0000256" key="1">
    <source>
        <dbReference type="ARBA" id="ARBA00010515"/>
    </source>
</evidence>
<evidence type="ECO:0000256" key="3">
    <source>
        <dbReference type="SAM" id="MobiDB-lite"/>
    </source>
</evidence>
<name>A0ABN2XQI9_9ACTN</name>
<sequence>MTGEVTEKDRAEVAETRAGAAEDAAVEPREQIASVRDVDAGGVPCRFYSPTEPRGVLLYFHGGGFVYGDLDTHDAHCRRMVNRSGWAVLAVHYRRAPEHAFPAAVDDAEQVADWLLTEAQGRHRLVVGGDSAGANLALTVALRHPDRFVGQLLVYPFLDPSCDSYDRSVPDPDFGMEDLVWFWRMYLQGQGAAGDLRADPLLAASYAGLPPALLQLAELDVLTPPGRLLADRLAGDGVPTDVVVYPGVGHGFWRHDDNDQGEPALADVARFLRRFEPPAAGTGPS</sequence>
<keyword evidence="2" id="KW-0378">Hydrolase</keyword>
<dbReference type="InterPro" id="IPR050300">
    <property type="entry name" value="GDXG_lipolytic_enzyme"/>
</dbReference>
<dbReference type="Gene3D" id="3.40.50.1820">
    <property type="entry name" value="alpha/beta hydrolase"/>
    <property type="match status" value="1"/>
</dbReference>
<proteinExistence type="inferred from homology"/>
<feature type="domain" description="Alpha/beta hydrolase fold-3" evidence="4">
    <location>
        <begin position="57"/>
        <end position="253"/>
    </location>
</feature>
<dbReference type="Proteomes" id="UP001500575">
    <property type="component" value="Unassembled WGS sequence"/>
</dbReference>
<dbReference type="InterPro" id="IPR002168">
    <property type="entry name" value="Lipase_GDXG_HIS_AS"/>
</dbReference>
<dbReference type="PANTHER" id="PTHR48081">
    <property type="entry name" value="AB HYDROLASE SUPERFAMILY PROTEIN C4A8.06C"/>
    <property type="match status" value="1"/>
</dbReference>